<accession>A0ABW6UZP2</accession>
<dbReference type="RefSeq" id="WP_387340923.1">
    <property type="nucleotide sequence ID" value="NZ_JBIAXI010000003.1"/>
</dbReference>
<evidence type="ECO:0000313" key="2">
    <source>
        <dbReference type="Proteomes" id="UP001602119"/>
    </source>
</evidence>
<proteinExistence type="predicted"/>
<name>A0ABW6UZP2_MICFU</name>
<evidence type="ECO:0000313" key="1">
    <source>
        <dbReference type="EMBL" id="MFF4772512.1"/>
    </source>
</evidence>
<reference evidence="1 2" key="1">
    <citation type="submission" date="2024-10" db="EMBL/GenBank/DDBJ databases">
        <title>The Natural Products Discovery Center: Release of the First 8490 Sequenced Strains for Exploring Actinobacteria Biosynthetic Diversity.</title>
        <authorList>
            <person name="Kalkreuter E."/>
            <person name="Kautsar S.A."/>
            <person name="Yang D."/>
            <person name="Bader C.D."/>
            <person name="Teijaro C.N."/>
            <person name="Fluegel L."/>
            <person name="Davis C.M."/>
            <person name="Simpson J.R."/>
            <person name="Lauterbach L."/>
            <person name="Steele A.D."/>
            <person name="Gui C."/>
            <person name="Meng S."/>
            <person name="Li G."/>
            <person name="Viehrig K."/>
            <person name="Ye F."/>
            <person name="Su P."/>
            <person name="Kiefer A.F."/>
            <person name="Nichols A."/>
            <person name="Cepeda A.J."/>
            <person name="Yan W."/>
            <person name="Fan B."/>
            <person name="Jiang Y."/>
            <person name="Adhikari A."/>
            <person name="Zheng C.-J."/>
            <person name="Schuster L."/>
            <person name="Cowan T.M."/>
            <person name="Smanski M.J."/>
            <person name="Chevrette M.G."/>
            <person name="De Carvalho L.P.S."/>
            <person name="Shen B."/>
        </authorList>
    </citation>
    <scope>NUCLEOTIDE SEQUENCE [LARGE SCALE GENOMIC DNA]</scope>
    <source>
        <strain evidence="1 2">NPDC001281</strain>
    </source>
</reference>
<dbReference type="Proteomes" id="UP001602119">
    <property type="component" value="Unassembled WGS sequence"/>
</dbReference>
<dbReference type="EMBL" id="JBIAXI010000003">
    <property type="protein sequence ID" value="MFF4772512.1"/>
    <property type="molecule type" value="Genomic_DNA"/>
</dbReference>
<protein>
    <submittedName>
        <fullName evidence="1">Uncharacterized protein</fullName>
    </submittedName>
</protein>
<sequence>MELPAPFHGIHVAPLQKAHEKLEWWEPLPRASRVRVHLHTCECKATVFELCQAGGLKFVRRSVRGPESVIVHETEWLRVVKAEQLWQRILLGEAR</sequence>
<comment type="caution">
    <text evidence="1">The sequence shown here is derived from an EMBL/GenBank/DDBJ whole genome shotgun (WGS) entry which is preliminary data.</text>
</comment>
<keyword evidence="2" id="KW-1185">Reference proteome</keyword>
<gene>
    <name evidence="1" type="ORF">ACFY05_06605</name>
</gene>
<organism evidence="1 2">
    <name type="scientific">Microtetraspora fusca</name>
    <dbReference type="NCBI Taxonomy" id="1997"/>
    <lineage>
        <taxon>Bacteria</taxon>
        <taxon>Bacillati</taxon>
        <taxon>Actinomycetota</taxon>
        <taxon>Actinomycetes</taxon>
        <taxon>Streptosporangiales</taxon>
        <taxon>Streptosporangiaceae</taxon>
        <taxon>Microtetraspora</taxon>
    </lineage>
</organism>